<dbReference type="Gene3D" id="2.40.50.1070">
    <property type="match status" value="1"/>
</dbReference>
<feature type="binding site" evidence="4">
    <location>
        <position position="380"/>
    </location>
    <ligand>
        <name>S-adenosyl-L-methionine</name>
        <dbReference type="ChEBI" id="CHEBI:59789"/>
    </ligand>
</feature>
<feature type="compositionally biased region" description="Basic and acidic residues" evidence="6">
    <location>
        <begin position="26"/>
        <end position="62"/>
    </location>
</feature>
<feature type="active site" evidence="5">
    <location>
        <position position="477"/>
    </location>
</feature>
<feature type="active site" description="Nucleophile" evidence="4">
    <location>
        <position position="477"/>
    </location>
</feature>
<evidence type="ECO:0000313" key="8">
    <source>
        <dbReference type="Proteomes" id="UP000481852"/>
    </source>
</evidence>
<protein>
    <submittedName>
        <fullName evidence="7">23S rRNA (Uracil(1939)-C(5))-methyltransferase RlmD</fullName>
        <ecNumber evidence="7">2.1.1.190</ecNumber>
    </submittedName>
</protein>
<proteinExistence type="inferred from homology"/>
<dbReference type="FunFam" id="2.40.50.1070:FF:000003">
    <property type="entry name" value="23S rRNA (Uracil-5-)-methyltransferase RumA"/>
    <property type="match status" value="1"/>
</dbReference>
<evidence type="ECO:0000256" key="4">
    <source>
        <dbReference type="PROSITE-ProRule" id="PRU01024"/>
    </source>
</evidence>
<dbReference type="GO" id="GO:0070475">
    <property type="term" value="P:rRNA base methylation"/>
    <property type="evidence" value="ECO:0007669"/>
    <property type="project" value="TreeGrafter"/>
</dbReference>
<organism evidence="7 8">
    <name type="scientific">Porcincola intestinalis</name>
    <dbReference type="NCBI Taxonomy" id="2606632"/>
    <lineage>
        <taxon>Bacteria</taxon>
        <taxon>Bacillati</taxon>
        <taxon>Bacillota</taxon>
        <taxon>Clostridia</taxon>
        <taxon>Lachnospirales</taxon>
        <taxon>Lachnospiraceae</taxon>
        <taxon>Porcincola</taxon>
    </lineage>
</organism>
<dbReference type="PANTHER" id="PTHR11061:SF30">
    <property type="entry name" value="TRNA (URACIL(54)-C(5))-METHYLTRANSFERASE"/>
    <property type="match status" value="1"/>
</dbReference>
<dbReference type="Pfam" id="PF05958">
    <property type="entry name" value="tRNA_U5-meth_tr"/>
    <property type="match status" value="1"/>
</dbReference>
<gene>
    <name evidence="7" type="primary">rlmD</name>
    <name evidence="7" type="ORF">FYJ35_09980</name>
</gene>
<dbReference type="InterPro" id="IPR010280">
    <property type="entry name" value="U5_MeTrfase_fam"/>
</dbReference>
<keyword evidence="8" id="KW-1185">Reference proteome</keyword>
<dbReference type="EC" id="2.1.1.190" evidence="7"/>
<reference evidence="7 8" key="1">
    <citation type="submission" date="2019-08" db="EMBL/GenBank/DDBJ databases">
        <title>In-depth cultivation of the pig gut microbiome towards novel bacterial diversity and tailored functional studies.</title>
        <authorList>
            <person name="Wylensek D."/>
            <person name="Hitch T.C.A."/>
            <person name="Clavel T."/>
        </authorList>
    </citation>
    <scope>NUCLEOTIDE SEQUENCE [LARGE SCALE GENOMIC DNA]</scope>
    <source>
        <strain evidence="7 8">Oil+RF-744-WCA-WT-11</strain>
    </source>
</reference>
<dbReference type="InterPro" id="IPR029063">
    <property type="entry name" value="SAM-dependent_MTases_sf"/>
</dbReference>
<feature type="compositionally biased region" description="Polar residues" evidence="6">
    <location>
        <begin position="1"/>
        <end position="10"/>
    </location>
</feature>
<dbReference type="NCBIfam" id="TIGR00479">
    <property type="entry name" value="rumA"/>
    <property type="match status" value="1"/>
</dbReference>
<feature type="binding site" evidence="4">
    <location>
        <position position="359"/>
    </location>
    <ligand>
        <name>S-adenosyl-L-methionine</name>
        <dbReference type="ChEBI" id="CHEBI:59789"/>
    </ligand>
</feature>
<dbReference type="PROSITE" id="PS01230">
    <property type="entry name" value="TRMA_1"/>
    <property type="match status" value="1"/>
</dbReference>
<feature type="region of interest" description="Disordered" evidence="6">
    <location>
        <begin position="1"/>
        <end position="106"/>
    </location>
</feature>
<evidence type="ECO:0000256" key="3">
    <source>
        <dbReference type="ARBA" id="ARBA00022691"/>
    </source>
</evidence>
<dbReference type="Gene3D" id="3.40.50.150">
    <property type="entry name" value="Vaccinia Virus protein VP39"/>
    <property type="match status" value="1"/>
</dbReference>
<evidence type="ECO:0000256" key="6">
    <source>
        <dbReference type="SAM" id="MobiDB-lite"/>
    </source>
</evidence>
<keyword evidence="1 4" id="KW-0489">Methyltransferase</keyword>
<dbReference type="AlphaFoldDB" id="A0A6L5X4Q0"/>
<dbReference type="PANTHER" id="PTHR11061">
    <property type="entry name" value="RNA M5U METHYLTRANSFERASE"/>
    <property type="match status" value="1"/>
</dbReference>
<name>A0A6L5X4Q0_9FIRM</name>
<keyword evidence="3 4" id="KW-0949">S-adenosyl-L-methionine</keyword>
<comment type="caution">
    <text evidence="7">The sequence shown here is derived from an EMBL/GenBank/DDBJ whole genome shotgun (WGS) entry which is preliminary data.</text>
</comment>
<accession>A0A6L5X4Q0</accession>
<evidence type="ECO:0000256" key="1">
    <source>
        <dbReference type="ARBA" id="ARBA00022603"/>
    </source>
</evidence>
<dbReference type="CDD" id="cd02440">
    <property type="entry name" value="AdoMet_MTases"/>
    <property type="match status" value="1"/>
</dbReference>
<evidence type="ECO:0000313" key="7">
    <source>
        <dbReference type="EMBL" id="MSS15359.1"/>
    </source>
</evidence>
<sequence length="549" mass="62026">MQSGSESNMDSYRKAKPRRKALSRPGTEKASEGRWKDSHIGERKKLHLEENLEQPRRDRDRAAGMQQTRSGRDRAAGMQQTRSGRDRAAGMQQTRRDRSCGAGTRQPRCEDRCAATERENICSNAKKCGGCDYQGVPYKLQLRKKDAHIRYLLKDTVRRIHPIIGMETPLHYRCKVHAVFSHDRKGNPISGIYEKNSHVIVPMDSCMIEDEVCDRIIVSIRSLLKSFKIRTFDEDTGYGLLRHVLVRKGYATGEYLVVLVVADPIFPSRNNFVKALRKEHPEITSIVLNINDKSTSMVLGERNITLYGPGFIKDELCGHRFRISPNSFYQVNPAQTEVLYRTAIRYAYLTGKEEVLDAYCGTGTIGIIASDQAGHVTGVELNREAVKDAISNARAEQLKNVDFICADAGAYLNQLTKAAEAEETEGWFSGRKAGRRKDPRVRLPDVIIMDPPRSGSTPQFIRAAARSGVKRIVYISCGPESLARDLELFEELGYAAEEAQPVDLFPFTGHVETVCLLNNRKPDSYVSWKLDMEDYYKIKDKENAARRSL</sequence>
<feature type="binding site" evidence="4">
    <location>
        <position position="450"/>
    </location>
    <ligand>
        <name>S-adenosyl-L-methionine</name>
        <dbReference type="ChEBI" id="CHEBI:59789"/>
    </ligand>
</feature>
<dbReference type="GO" id="GO:0070041">
    <property type="term" value="F:rRNA (uridine-C5-)-methyltransferase activity"/>
    <property type="evidence" value="ECO:0007669"/>
    <property type="project" value="TreeGrafter"/>
</dbReference>
<evidence type="ECO:0000256" key="2">
    <source>
        <dbReference type="ARBA" id="ARBA00022679"/>
    </source>
</evidence>
<feature type="compositionally biased region" description="Basic and acidic residues" evidence="6">
    <location>
        <begin position="83"/>
        <end position="99"/>
    </location>
</feature>
<evidence type="ECO:0000256" key="5">
    <source>
        <dbReference type="PROSITE-ProRule" id="PRU10015"/>
    </source>
</evidence>
<dbReference type="InterPro" id="IPR030390">
    <property type="entry name" value="MeTrfase_TrmA_AS"/>
</dbReference>
<feature type="binding site" evidence="4">
    <location>
        <position position="330"/>
    </location>
    <ligand>
        <name>S-adenosyl-L-methionine</name>
        <dbReference type="ChEBI" id="CHEBI:59789"/>
    </ligand>
</feature>
<dbReference type="EMBL" id="VULZ01000010">
    <property type="protein sequence ID" value="MSS15359.1"/>
    <property type="molecule type" value="Genomic_DNA"/>
</dbReference>
<dbReference type="Proteomes" id="UP000481852">
    <property type="component" value="Unassembled WGS sequence"/>
</dbReference>
<dbReference type="PROSITE" id="PS51687">
    <property type="entry name" value="SAM_MT_RNA_M5U"/>
    <property type="match status" value="1"/>
</dbReference>
<comment type="similarity">
    <text evidence="4">Belongs to the class I-like SAM-binding methyltransferase superfamily. RNA M5U methyltransferase family.</text>
</comment>
<dbReference type="SUPFAM" id="SSF53335">
    <property type="entry name" value="S-adenosyl-L-methionine-dependent methyltransferases"/>
    <property type="match status" value="1"/>
</dbReference>
<keyword evidence="2 4" id="KW-0808">Transferase</keyword>